<dbReference type="SUPFAM" id="SSF56112">
    <property type="entry name" value="Protein kinase-like (PK-like)"/>
    <property type="match status" value="1"/>
</dbReference>
<dbReference type="InterPro" id="IPR013210">
    <property type="entry name" value="LRR_N_plant-typ"/>
</dbReference>
<dbReference type="PROSITE" id="PS50011">
    <property type="entry name" value="PROTEIN_KINASE_DOM"/>
    <property type="match status" value="1"/>
</dbReference>
<keyword evidence="3 7" id="KW-0812">Transmembrane</keyword>
<evidence type="ECO:0000256" key="1">
    <source>
        <dbReference type="ARBA" id="ARBA00004370"/>
    </source>
</evidence>
<evidence type="ECO:0000313" key="10">
    <source>
        <dbReference type="Proteomes" id="UP001318860"/>
    </source>
</evidence>
<feature type="domain" description="Protein kinase" evidence="8">
    <location>
        <begin position="654"/>
        <end position="936"/>
    </location>
</feature>
<dbReference type="Gene3D" id="3.30.200.20">
    <property type="entry name" value="Phosphorylase Kinase, domain 1"/>
    <property type="match status" value="1"/>
</dbReference>
<dbReference type="InterPro" id="IPR050994">
    <property type="entry name" value="At_inactive_RLKs"/>
</dbReference>
<evidence type="ECO:0000256" key="4">
    <source>
        <dbReference type="ARBA" id="ARBA00022737"/>
    </source>
</evidence>
<dbReference type="PANTHER" id="PTHR48010">
    <property type="entry name" value="OS05G0588300 PROTEIN"/>
    <property type="match status" value="1"/>
</dbReference>
<evidence type="ECO:0000256" key="2">
    <source>
        <dbReference type="ARBA" id="ARBA00022614"/>
    </source>
</evidence>
<gene>
    <name evidence="9" type="ORF">DH2020_005385</name>
</gene>
<feature type="transmembrane region" description="Helical" evidence="7">
    <location>
        <begin position="574"/>
        <end position="598"/>
    </location>
</feature>
<dbReference type="Pfam" id="PF13855">
    <property type="entry name" value="LRR_8"/>
    <property type="match status" value="1"/>
</dbReference>
<keyword evidence="5 7" id="KW-1133">Transmembrane helix</keyword>
<keyword evidence="10" id="KW-1185">Reference proteome</keyword>
<comment type="subcellular location">
    <subcellularLocation>
        <location evidence="1">Membrane</location>
    </subcellularLocation>
</comment>
<keyword evidence="4" id="KW-0677">Repeat</keyword>
<dbReference type="Gene3D" id="3.80.10.10">
    <property type="entry name" value="Ribonuclease Inhibitor"/>
    <property type="match status" value="3"/>
</dbReference>
<evidence type="ECO:0000313" key="9">
    <source>
        <dbReference type="EMBL" id="KAK6158071.1"/>
    </source>
</evidence>
<dbReference type="Pfam" id="PF08263">
    <property type="entry name" value="LRRNT_2"/>
    <property type="match status" value="1"/>
</dbReference>
<evidence type="ECO:0000256" key="7">
    <source>
        <dbReference type="SAM" id="Phobius"/>
    </source>
</evidence>
<keyword evidence="6 7" id="KW-0472">Membrane</keyword>
<dbReference type="InterPro" id="IPR001611">
    <property type="entry name" value="Leu-rich_rpt"/>
</dbReference>
<dbReference type="Pfam" id="PF00560">
    <property type="entry name" value="LRR_1"/>
    <property type="match status" value="4"/>
</dbReference>
<evidence type="ECO:0000259" key="8">
    <source>
        <dbReference type="PROSITE" id="PS50011"/>
    </source>
</evidence>
<dbReference type="InterPro" id="IPR032675">
    <property type="entry name" value="LRR_dom_sf"/>
</dbReference>
<accession>A0ABR0XGI6</accession>
<dbReference type="InterPro" id="IPR000719">
    <property type="entry name" value="Prot_kinase_dom"/>
</dbReference>
<organism evidence="9 10">
    <name type="scientific">Rehmannia glutinosa</name>
    <name type="common">Chinese foxglove</name>
    <dbReference type="NCBI Taxonomy" id="99300"/>
    <lineage>
        <taxon>Eukaryota</taxon>
        <taxon>Viridiplantae</taxon>
        <taxon>Streptophyta</taxon>
        <taxon>Embryophyta</taxon>
        <taxon>Tracheophyta</taxon>
        <taxon>Spermatophyta</taxon>
        <taxon>Magnoliopsida</taxon>
        <taxon>eudicotyledons</taxon>
        <taxon>Gunneridae</taxon>
        <taxon>Pentapetalae</taxon>
        <taxon>asterids</taxon>
        <taxon>lamiids</taxon>
        <taxon>Lamiales</taxon>
        <taxon>Orobanchaceae</taxon>
        <taxon>Rehmannieae</taxon>
        <taxon>Rehmannia</taxon>
    </lineage>
</organism>
<name>A0ABR0XGI6_REHGL</name>
<sequence length="942" mass="103175">MSEDDGPLTGSLLRRSSVVLYLMGGLLEANRVTAAWEGIRSFKDITAYETGTVVHRIDESETVDDPFDAVALSILTIEHTLFVSPISEKEILLQFKGNISSDPYESLRNWDPNKSPCQDYGGVSCNSNGNVEKIVLWNCSLGGVLSPGLSGLKSLRIMTLFGNKFTGNIPFEYGEIDALWKVNLSSNALSGSIPQFLGNLRNLRFLDLSKNLYSGLIPSALFKNCYNTKFVSLAHNNLSGPIPVSVGNCLNLEGIDLSFNGLNGELPSEVCDIPGMVYLSVRSNMISGSVNEKVSKCSSLELLDLGSNMFSGPPPFEVIGIAKNLTYFNISWNGFQGEILDLGTCTSKLEVFDVSGNDLYGEIPSNINRCNGLKYLDLGFNRMNGSIPVGVADLKRLLVIRLANNSIDGTIPTEIGDIEWLEVLDLHNLRLGGEIPNEITKCKFLLELDLSGNSLEGEIPQNLDNMTYLEILDLHQNQLNGSIPLTIGNLSNIRSLDFSENSLFGSVPYAFGNLKSLTHFNVSYNNLSGPIPSFQTIQQFGFSAFFHNRALCGAPLENSCSVGASTHDARKPKLSASAIVAIIAAAFIITGVCVITVINMKARGRTTEDETMVVESTPLASSTESNVIIGKLVIFGKSLPSKYEDWETGTKALLDKECLIGRGSIGKVYKTTFEGGIFIAVKKLETMGRIKGQDEFEHEIGRLGNLRHPNLVAVQGYYWSSSMQLILSEFVSKGSLYDNLHGLCYPGTSTGSGNNPELNWLKRYQIAVGIAKALAYLHHDCKPQILHLNIKSTNILLDENYNAKLSDYGLEKLLPLLDSYGFTKIHNAVGYIAPELAQSLRISDKCDVYSFGVILLELVTGRKPVERSTGNEVVILCDYVRGLIERGTALESFDRSLRGFLENEFMQVMKLGLICTSEMASRRPSMAEVVQVLESLRNGSEL</sequence>
<dbReference type="InterPro" id="IPR011009">
    <property type="entry name" value="Kinase-like_dom_sf"/>
</dbReference>
<dbReference type="InterPro" id="IPR001245">
    <property type="entry name" value="Ser-Thr/Tyr_kinase_cat_dom"/>
</dbReference>
<dbReference type="CDD" id="cd14066">
    <property type="entry name" value="STKc_IRAK"/>
    <property type="match status" value="1"/>
</dbReference>
<evidence type="ECO:0000256" key="3">
    <source>
        <dbReference type="ARBA" id="ARBA00022692"/>
    </source>
</evidence>
<dbReference type="Gene3D" id="1.10.510.10">
    <property type="entry name" value="Transferase(Phosphotransferase) domain 1"/>
    <property type="match status" value="1"/>
</dbReference>
<dbReference type="PANTHER" id="PTHR48010:SF44">
    <property type="entry name" value="F16P17.10 PROTEIN"/>
    <property type="match status" value="1"/>
</dbReference>
<reference evidence="9 10" key="1">
    <citation type="journal article" date="2021" name="Comput. Struct. Biotechnol. J.">
        <title>De novo genome assembly of the potent medicinal plant Rehmannia glutinosa using nanopore technology.</title>
        <authorList>
            <person name="Ma L."/>
            <person name="Dong C."/>
            <person name="Song C."/>
            <person name="Wang X."/>
            <person name="Zheng X."/>
            <person name="Niu Y."/>
            <person name="Chen S."/>
            <person name="Feng W."/>
        </authorList>
    </citation>
    <scope>NUCLEOTIDE SEQUENCE [LARGE SCALE GENOMIC DNA]</scope>
    <source>
        <strain evidence="9">DH-2019</strain>
    </source>
</reference>
<proteinExistence type="predicted"/>
<evidence type="ECO:0000256" key="6">
    <source>
        <dbReference type="ARBA" id="ARBA00023136"/>
    </source>
</evidence>
<keyword evidence="2" id="KW-0433">Leucine-rich repeat</keyword>
<protein>
    <recommendedName>
        <fullName evidence="8">Protein kinase domain-containing protein</fullName>
    </recommendedName>
</protein>
<dbReference type="Proteomes" id="UP001318860">
    <property type="component" value="Unassembled WGS sequence"/>
</dbReference>
<dbReference type="SUPFAM" id="SSF52058">
    <property type="entry name" value="L domain-like"/>
    <property type="match status" value="2"/>
</dbReference>
<dbReference type="Pfam" id="PF07714">
    <property type="entry name" value="PK_Tyr_Ser-Thr"/>
    <property type="match status" value="1"/>
</dbReference>
<evidence type="ECO:0000256" key="5">
    <source>
        <dbReference type="ARBA" id="ARBA00022989"/>
    </source>
</evidence>
<dbReference type="EMBL" id="JABTTQ020000004">
    <property type="protein sequence ID" value="KAK6158071.1"/>
    <property type="molecule type" value="Genomic_DNA"/>
</dbReference>
<comment type="caution">
    <text evidence="9">The sequence shown here is derived from an EMBL/GenBank/DDBJ whole genome shotgun (WGS) entry which is preliminary data.</text>
</comment>